<evidence type="ECO:0000313" key="1">
    <source>
        <dbReference type="EMBL" id="WOT01974.1"/>
    </source>
</evidence>
<evidence type="ECO:0008006" key="3">
    <source>
        <dbReference type="Google" id="ProtNLM"/>
    </source>
</evidence>
<dbReference type="Proteomes" id="UP000234560">
    <property type="component" value="Chromosome"/>
</dbReference>
<reference evidence="1" key="1">
    <citation type="submission" date="2017-12" db="EMBL/GenBank/DDBJ databases">
        <authorList>
            <person name="Thomas-White K."/>
            <person name="Wolfe A.J."/>
        </authorList>
    </citation>
    <scope>NUCLEOTIDE SEQUENCE</scope>
    <source>
        <strain evidence="1">UMB0763</strain>
    </source>
</reference>
<dbReference type="EMBL" id="CP136958">
    <property type="protein sequence ID" value="WOT01974.1"/>
    <property type="molecule type" value="Genomic_DNA"/>
</dbReference>
<proteinExistence type="predicted"/>
<protein>
    <recommendedName>
        <fullName evidence="3">IS1634 family transposase</fullName>
    </recommendedName>
</protein>
<dbReference type="RefSeq" id="WP_308216985.1">
    <property type="nucleotide sequence ID" value="NZ_CP136958.1"/>
</dbReference>
<accession>A0AAF0YU54</accession>
<sequence length="233" mass="24958">MSPYIRTVKTGSGARAVQIVHYKRHGSKNITHVGSAHTDREYALLKAQAQRIIDGDHMSLDLGGVASEDAGVGSENNPVPVTAERAGILLDCIATCFDRIGFDAACGGDTVFRDVVRARIIHPGSKLESIETLADVGVTSAGYATIKRKLPEYATDGFREIITQALATHAGIGPGSFLLYDVTTLYFETDTPDDLRKPGFSKERRVEPHILVGLLTDSSGFPLTVGAFEGNKA</sequence>
<evidence type="ECO:0000313" key="2">
    <source>
        <dbReference type="Proteomes" id="UP000234560"/>
    </source>
</evidence>
<gene>
    <name evidence="1" type="ORF">CYJ47_12100</name>
</gene>
<reference evidence="1" key="2">
    <citation type="submission" date="2023-10" db="EMBL/GenBank/DDBJ databases">
        <authorList>
            <person name="Choi B."/>
        </authorList>
    </citation>
    <scope>NUCLEOTIDE SEQUENCE</scope>
    <source>
        <strain evidence="1">UMB0763</strain>
    </source>
</reference>
<dbReference type="KEGG" id="cpyr:CYJ47_12100"/>
<name>A0AAF0YU54_9CORY</name>
<organism evidence="1 2">
    <name type="scientific">Corynebacterium pyruviciproducens</name>
    <dbReference type="NCBI Taxonomy" id="598660"/>
    <lineage>
        <taxon>Bacteria</taxon>
        <taxon>Bacillati</taxon>
        <taxon>Actinomycetota</taxon>
        <taxon>Actinomycetes</taxon>
        <taxon>Mycobacteriales</taxon>
        <taxon>Corynebacteriaceae</taxon>
        <taxon>Corynebacterium</taxon>
    </lineage>
</organism>
<dbReference type="AlphaFoldDB" id="A0AAF0YU54"/>